<evidence type="ECO:0000256" key="2">
    <source>
        <dbReference type="ARBA" id="ARBA00022448"/>
    </source>
</evidence>
<dbReference type="SMART" id="SM00382">
    <property type="entry name" value="AAA"/>
    <property type="match status" value="1"/>
</dbReference>
<keyword evidence="3" id="KW-0547">Nucleotide-binding</keyword>
<dbReference type="PROSITE" id="PS00211">
    <property type="entry name" value="ABC_TRANSPORTER_1"/>
    <property type="match status" value="1"/>
</dbReference>
<dbReference type="InterPro" id="IPR003439">
    <property type="entry name" value="ABC_transporter-like_ATP-bd"/>
</dbReference>
<evidence type="ECO:0000313" key="6">
    <source>
        <dbReference type="EMBL" id="AJI78026.1"/>
    </source>
</evidence>
<dbReference type="SUPFAM" id="SSF52540">
    <property type="entry name" value="P-loop containing nucleoside triphosphate hydrolases"/>
    <property type="match status" value="1"/>
</dbReference>
<dbReference type="STRING" id="161899.CSING_02360"/>
<protein>
    <submittedName>
        <fullName evidence="6">ABC-type multidrug transport system, ATPase component</fullName>
    </submittedName>
</protein>
<dbReference type="InterPro" id="IPR017871">
    <property type="entry name" value="ABC_transporter-like_CS"/>
</dbReference>
<evidence type="ECO:0000256" key="3">
    <source>
        <dbReference type="ARBA" id="ARBA00022741"/>
    </source>
</evidence>
<dbReference type="HOGENOM" id="CLU_000604_1_2_11"/>
<dbReference type="Proteomes" id="UP000031890">
    <property type="component" value="Chromosome"/>
</dbReference>
<dbReference type="InterPro" id="IPR003593">
    <property type="entry name" value="AAA+_ATPase"/>
</dbReference>
<keyword evidence="4" id="KW-0067">ATP-binding</keyword>
<evidence type="ECO:0000256" key="1">
    <source>
        <dbReference type="ARBA" id="ARBA00005417"/>
    </source>
</evidence>
<dbReference type="InterPro" id="IPR027417">
    <property type="entry name" value="P-loop_NTPase"/>
</dbReference>
<dbReference type="KEGG" id="csx:CSING_02360"/>
<dbReference type="AlphaFoldDB" id="A0A0B6F1X6"/>
<keyword evidence="2" id="KW-0813">Transport</keyword>
<dbReference type="PROSITE" id="PS50893">
    <property type="entry name" value="ABC_TRANSPORTER_2"/>
    <property type="match status" value="1"/>
</dbReference>
<proteinExistence type="inferred from homology"/>
<dbReference type="GO" id="GO:0016887">
    <property type="term" value="F:ATP hydrolysis activity"/>
    <property type="evidence" value="ECO:0007669"/>
    <property type="project" value="InterPro"/>
</dbReference>
<accession>A0A0B6F1X6</accession>
<dbReference type="Pfam" id="PF00005">
    <property type="entry name" value="ABC_tran"/>
    <property type="match status" value="1"/>
</dbReference>
<dbReference type="GO" id="GO:0005524">
    <property type="term" value="F:ATP binding"/>
    <property type="evidence" value="ECO:0007669"/>
    <property type="project" value="UniProtKB-KW"/>
</dbReference>
<dbReference type="Gene3D" id="3.40.50.300">
    <property type="entry name" value="P-loop containing nucleotide triphosphate hydrolases"/>
    <property type="match status" value="1"/>
</dbReference>
<sequence length="248" mass="26574">MASFLSVQHLSYGYSARAEIVRDISFNLAPGLTVLLGANGAGKSTLMQLIAGELRPPTGTIFVGGEDVRRSDSWRQRVGWVPQRNAFDPAQRAVDFVADVGWLRGLDRATARQHAVNALRIIGLEDHSTTRLRAMSGGMQRRAMVAAGIVHEPDVLLLDEPTAGLDPHHRSSLIRALRDMASNGTTVLMSTHVAADMDSADRALILHRGCIAADSSVADFIERYGSVEQGFCAVTEQATDGTQGGAAL</sequence>
<feature type="domain" description="ABC transporter" evidence="5">
    <location>
        <begin position="5"/>
        <end position="233"/>
    </location>
</feature>
<name>A0A0B6F1X6_9CORY</name>
<dbReference type="EMBL" id="CP010827">
    <property type="protein sequence ID" value="AJI78026.1"/>
    <property type="molecule type" value="Genomic_DNA"/>
</dbReference>
<organism evidence="6 7">
    <name type="scientific">Corynebacterium singulare</name>
    <dbReference type="NCBI Taxonomy" id="161899"/>
    <lineage>
        <taxon>Bacteria</taxon>
        <taxon>Bacillati</taxon>
        <taxon>Actinomycetota</taxon>
        <taxon>Actinomycetes</taxon>
        <taxon>Mycobacteriales</taxon>
        <taxon>Corynebacteriaceae</taxon>
        <taxon>Corynebacterium</taxon>
    </lineage>
</organism>
<dbReference type="OrthoDB" id="9804819at2"/>
<evidence type="ECO:0000256" key="4">
    <source>
        <dbReference type="ARBA" id="ARBA00022840"/>
    </source>
</evidence>
<gene>
    <name evidence="6" type="ORF">CSING_02360</name>
</gene>
<dbReference type="RefSeq" id="WP_042529324.1">
    <property type="nucleotide sequence ID" value="NZ_CP010827.1"/>
</dbReference>
<dbReference type="PANTHER" id="PTHR43335">
    <property type="entry name" value="ABC TRANSPORTER, ATP-BINDING PROTEIN"/>
    <property type="match status" value="1"/>
</dbReference>
<evidence type="ECO:0000313" key="7">
    <source>
        <dbReference type="Proteomes" id="UP000031890"/>
    </source>
</evidence>
<evidence type="ECO:0000259" key="5">
    <source>
        <dbReference type="PROSITE" id="PS50893"/>
    </source>
</evidence>
<comment type="similarity">
    <text evidence="1">Belongs to the ABC transporter superfamily.</text>
</comment>
<reference evidence="6 7" key="1">
    <citation type="journal article" date="2015" name="Genome Announc.">
        <title>Complete Genome Sequence and Annotation of Corynebacterium singulare DSM 44357, Isolated from a Human Semen Specimen.</title>
        <authorList>
            <person name="Merten M."/>
            <person name="Brinkrolf K."/>
            <person name="Albersmeier A."/>
            <person name="Kutter Y."/>
            <person name="Ruckert C."/>
            <person name="Tauch A."/>
        </authorList>
    </citation>
    <scope>NUCLEOTIDE SEQUENCE [LARGE SCALE GENOMIC DNA]</scope>
    <source>
        <strain evidence="6">IBS B52218</strain>
    </source>
</reference>